<evidence type="ECO:0000256" key="1">
    <source>
        <dbReference type="SAM" id="MobiDB-lite"/>
    </source>
</evidence>
<keyword evidence="3" id="KW-1185">Reference proteome</keyword>
<feature type="region of interest" description="Disordered" evidence="1">
    <location>
        <begin position="1"/>
        <end position="29"/>
    </location>
</feature>
<reference evidence="2" key="1">
    <citation type="submission" date="2019-10" db="EMBL/GenBank/DDBJ databases">
        <title>The sequence and de novo assembly of the wild yak genome.</title>
        <authorList>
            <person name="Liu Y."/>
        </authorList>
    </citation>
    <scope>NUCLEOTIDE SEQUENCE [LARGE SCALE GENOMIC DNA]</scope>
    <source>
        <strain evidence="2">WY2019</strain>
    </source>
</reference>
<dbReference type="AlphaFoldDB" id="A0A6B0S2Z4"/>
<evidence type="ECO:0000313" key="3">
    <source>
        <dbReference type="Proteomes" id="UP000322234"/>
    </source>
</evidence>
<comment type="caution">
    <text evidence="2">The sequence shown here is derived from an EMBL/GenBank/DDBJ whole genome shotgun (WGS) entry which is preliminary data.</text>
</comment>
<dbReference type="EMBL" id="VBQZ03000132">
    <property type="protein sequence ID" value="MXQ95317.1"/>
    <property type="molecule type" value="Genomic_DNA"/>
</dbReference>
<organism evidence="2 3">
    <name type="scientific">Bos mutus</name>
    <name type="common">wild yak</name>
    <dbReference type="NCBI Taxonomy" id="72004"/>
    <lineage>
        <taxon>Eukaryota</taxon>
        <taxon>Metazoa</taxon>
        <taxon>Chordata</taxon>
        <taxon>Craniata</taxon>
        <taxon>Vertebrata</taxon>
        <taxon>Euteleostomi</taxon>
        <taxon>Mammalia</taxon>
        <taxon>Eutheria</taxon>
        <taxon>Laurasiatheria</taxon>
        <taxon>Artiodactyla</taxon>
        <taxon>Ruminantia</taxon>
        <taxon>Pecora</taxon>
        <taxon>Bovidae</taxon>
        <taxon>Bovinae</taxon>
        <taxon>Bos</taxon>
    </lineage>
</organism>
<protein>
    <submittedName>
        <fullName evidence="2">Uncharacterized protein</fullName>
    </submittedName>
</protein>
<proteinExistence type="predicted"/>
<sequence>MLQQPTGPSGGPEQSSVKMEFGSSGGTGRNLNCNCFTRQLTNKQEKTTEEKDVAGCALMSSRRWGLGPSGLGPQLELKPVQEAACPGVSLEKAHRIPARVETLWTIDSQSHEPHRKPLFLDFTPPEGSP</sequence>
<feature type="compositionally biased region" description="Polar residues" evidence="1">
    <location>
        <begin position="1"/>
        <end position="17"/>
    </location>
</feature>
<accession>A0A6B0S2Z4</accession>
<feature type="region of interest" description="Disordered" evidence="1">
    <location>
        <begin position="108"/>
        <end position="129"/>
    </location>
</feature>
<dbReference type="Proteomes" id="UP000322234">
    <property type="component" value="Unassembled WGS sequence"/>
</dbReference>
<evidence type="ECO:0000313" key="2">
    <source>
        <dbReference type="EMBL" id="MXQ95317.1"/>
    </source>
</evidence>
<gene>
    <name evidence="2" type="ORF">E5288_WYG005157</name>
</gene>
<name>A0A6B0S2Z4_9CETA</name>